<protein>
    <submittedName>
        <fullName evidence="1">Uncharacterized protein</fullName>
    </submittedName>
</protein>
<name>A0A3G8Y9P4_9DEIO</name>
<organism evidence="1 2">
    <name type="scientific">Deinococcus psychrotolerans</name>
    <dbReference type="NCBI Taxonomy" id="2489213"/>
    <lineage>
        <taxon>Bacteria</taxon>
        <taxon>Thermotogati</taxon>
        <taxon>Deinococcota</taxon>
        <taxon>Deinococci</taxon>
        <taxon>Deinococcales</taxon>
        <taxon>Deinococcaceae</taxon>
        <taxon>Deinococcus</taxon>
    </lineage>
</organism>
<proteinExistence type="predicted"/>
<evidence type="ECO:0000313" key="1">
    <source>
        <dbReference type="EMBL" id="AZI41633.1"/>
    </source>
</evidence>
<dbReference type="KEGG" id="dph:EHF33_01745"/>
<keyword evidence="2" id="KW-1185">Reference proteome</keyword>
<gene>
    <name evidence="1" type="ORF">EHF33_01745</name>
</gene>
<dbReference type="Proteomes" id="UP000276417">
    <property type="component" value="Chromosome 1"/>
</dbReference>
<evidence type="ECO:0000313" key="2">
    <source>
        <dbReference type="Proteomes" id="UP000276417"/>
    </source>
</evidence>
<dbReference type="AlphaFoldDB" id="A0A3G8Y9P4"/>
<dbReference type="EMBL" id="CP034183">
    <property type="protein sequence ID" value="AZI41633.1"/>
    <property type="molecule type" value="Genomic_DNA"/>
</dbReference>
<sequence length="70" mass="7156">MARLGDQTLEARPSAGPLRVAELLAGLRAAGLTPLGVRLRPDLLSAGLPVAATPQAPALRCPAHSPFPNP</sequence>
<reference evidence="1 2" key="1">
    <citation type="submission" date="2018-11" db="EMBL/GenBank/DDBJ databases">
        <title>Deinococcus shelandsis sp. nov., isolated from South Shetland Islands soil of Antarctica.</title>
        <authorList>
            <person name="Tian J."/>
        </authorList>
    </citation>
    <scope>NUCLEOTIDE SEQUENCE [LARGE SCALE GENOMIC DNA]</scope>
    <source>
        <strain evidence="1 2">S14-83T</strain>
    </source>
</reference>
<dbReference type="RefSeq" id="WP_124867347.1">
    <property type="nucleotide sequence ID" value="NZ_CP034183.1"/>
</dbReference>
<accession>A0A3G8Y9P4</accession>